<dbReference type="EMBL" id="MU866347">
    <property type="protein sequence ID" value="KAK4173389.1"/>
    <property type="molecule type" value="Genomic_DNA"/>
</dbReference>
<dbReference type="AlphaFoldDB" id="A0AAN6W0W0"/>
<reference evidence="2" key="1">
    <citation type="journal article" date="2023" name="Mol. Phylogenet. Evol.">
        <title>Genome-scale phylogeny and comparative genomics of the fungal order Sordariales.</title>
        <authorList>
            <person name="Hensen N."/>
            <person name="Bonometti L."/>
            <person name="Westerberg I."/>
            <person name="Brannstrom I.O."/>
            <person name="Guillou S."/>
            <person name="Cros-Aarteil S."/>
            <person name="Calhoun S."/>
            <person name="Haridas S."/>
            <person name="Kuo A."/>
            <person name="Mondo S."/>
            <person name="Pangilinan J."/>
            <person name="Riley R."/>
            <person name="LaButti K."/>
            <person name="Andreopoulos B."/>
            <person name="Lipzen A."/>
            <person name="Chen C."/>
            <person name="Yan M."/>
            <person name="Daum C."/>
            <person name="Ng V."/>
            <person name="Clum A."/>
            <person name="Steindorff A."/>
            <person name="Ohm R.A."/>
            <person name="Martin F."/>
            <person name="Silar P."/>
            <person name="Natvig D.O."/>
            <person name="Lalanne C."/>
            <person name="Gautier V."/>
            <person name="Ament-Velasquez S.L."/>
            <person name="Kruys A."/>
            <person name="Hutchinson M.I."/>
            <person name="Powell A.J."/>
            <person name="Barry K."/>
            <person name="Miller A.N."/>
            <person name="Grigoriev I.V."/>
            <person name="Debuchy R."/>
            <person name="Gladieux P."/>
            <person name="Hiltunen Thoren M."/>
            <person name="Johannesson H."/>
        </authorList>
    </citation>
    <scope>NUCLEOTIDE SEQUENCE</scope>
    <source>
        <strain evidence="2">CBS 892.96</strain>
    </source>
</reference>
<name>A0AAN6W0W0_9PEZI</name>
<evidence type="ECO:0000313" key="2">
    <source>
        <dbReference type="EMBL" id="KAK4173389.1"/>
    </source>
</evidence>
<gene>
    <name evidence="2" type="ORF">QBC36DRAFT_381025</name>
</gene>
<evidence type="ECO:0000313" key="3">
    <source>
        <dbReference type="Proteomes" id="UP001302321"/>
    </source>
</evidence>
<feature type="region of interest" description="Disordered" evidence="1">
    <location>
        <begin position="25"/>
        <end position="47"/>
    </location>
</feature>
<proteinExistence type="predicted"/>
<dbReference type="Proteomes" id="UP001302321">
    <property type="component" value="Unassembled WGS sequence"/>
</dbReference>
<comment type="caution">
    <text evidence="2">The sequence shown here is derived from an EMBL/GenBank/DDBJ whole genome shotgun (WGS) entry which is preliminary data.</text>
</comment>
<organism evidence="2 3">
    <name type="scientific">Triangularia setosa</name>
    <dbReference type="NCBI Taxonomy" id="2587417"/>
    <lineage>
        <taxon>Eukaryota</taxon>
        <taxon>Fungi</taxon>
        <taxon>Dikarya</taxon>
        <taxon>Ascomycota</taxon>
        <taxon>Pezizomycotina</taxon>
        <taxon>Sordariomycetes</taxon>
        <taxon>Sordariomycetidae</taxon>
        <taxon>Sordariales</taxon>
        <taxon>Podosporaceae</taxon>
        <taxon>Triangularia</taxon>
    </lineage>
</organism>
<accession>A0AAN6W0W0</accession>
<keyword evidence="3" id="KW-1185">Reference proteome</keyword>
<evidence type="ECO:0000256" key="1">
    <source>
        <dbReference type="SAM" id="MobiDB-lite"/>
    </source>
</evidence>
<protein>
    <submittedName>
        <fullName evidence="2">Uncharacterized protein</fullName>
    </submittedName>
</protein>
<sequence length="245" mass="26658">MAPRSFDGFFAWALPVGSDSPSVAGKDMGVKSAKPAKRERSIELGGRGPPRASIASAPFTYGYSFIALLCVQCLGLQYRLRSRHHASLYEYTIQAGDHRHGLAWIRHTRRPAEAQAALASHSPYFGATFIFFLSPGRNRSGSAPKSKLLSTVPKGSPAAVDRRCAWRCPLLADSSKRHVASSPSVTEIQRGHGASPNKATLAVAEPGDRGRLVQESLIAMRDHALQTQDEYEHMGRVCSPQARHD</sequence>
<reference evidence="2" key="2">
    <citation type="submission" date="2023-05" db="EMBL/GenBank/DDBJ databases">
        <authorList>
            <consortium name="Lawrence Berkeley National Laboratory"/>
            <person name="Steindorff A."/>
            <person name="Hensen N."/>
            <person name="Bonometti L."/>
            <person name="Westerberg I."/>
            <person name="Brannstrom I.O."/>
            <person name="Guillou S."/>
            <person name="Cros-Aarteil S."/>
            <person name="Calhoun S."/>
            <person name="Haridas S."/>
            <person name="Kuo A."/>
            <person name="Mondo S."/>
            <person name="Pangilinan J."/>
            <person name="Riley R."/>
            <person name="Labutti K."/>
            <person name="Andreopoulos B."/>
            <person name="Lipzen A."/>
            <person name="Chen C."/>
            <person name="Yanf M."/>
            <person name="Daum C."/>
            <person name="Ng V."/>
            <person name="Clum A."/>
            <person name="Ohm R."/>
            <person name="Martin F."/>
            <person name="Silar P."/>
            <person name="Natvig D."/>
            <person name="Lalanne C."/>
            <person name="Gautier V."/>
            <person name="Ament-Velasquez S.L."/>
            <person name="Kruys A."/>
            <person name="Hutchinson M.I."/>
            <person name="Powell A.J."/>
            <person name="Barry K."/>
            <person name="Miller A.N."/>
            <person name="Grigoriev I.V."/>
            <person name="Debuchy R."/>
            <person name="Gladieux P."/>
            <person name="Thoren M.H."/>
            <person name="Johannesson H."/>
        </authorList>
    </citation>
    <scope>NUCLEOTIDE SEQUENCE</scope>
    <source>
        <strain evidence="2">CBS 892.96</strain>
    </source>
</reference>